<dbReference type="Gene3D" id="3.90.190.10">
    <property type="entry name" value="Protein tyrosine phosphatase superfamily"/>
    <property type="match status" value="1"/>
</dbReference>
<dbReference type="Proteomes" id="UP001642483">
    <property type="component" value="Unassembled WGS sequence"/>
</dbReference>
<evidence type="ECO:0000256" key="11">
    <source>
        <dbReference type="SAM" id="Phobius"/>
    </source>
</evidence>
<dbReference type="InterPro" id="IPR036116">
    <property type="entry name" value="FN3_sf"/>
</dbReference>
<reference evidence="15 16" key="1">
    <citation type="submission" date="2024-02" db="EMBL/GenBank/DDBJ databases">
        <authorList>
            <person name="Daric V."/>
            <person name="Darras S."/>
        </authorList>
    </citation>
    <scope>NUCLEOTIDE SEQUENCE [LARGE SCALE GENOMIC DNA]</scope>
</reference>
<feature type="transmembrane region" description="Helical" evidence="11">
    <location>
        <begin position="614"/>
        <end position="634"/>
    </location>
</feature>
<evidence type="ECO:0000256" key="7">
    <source>
        <dbReference type="ARBA" id="ARBA00022989"/>
    </source>
</evidence>
<dbReference type="PROSITE" id="PS50853">
    <property type="entry name" value="FN3"/>
    <property type="match status" value="6"/>
</dbReference>
<proteinExistence type="inferred from homology"/>
<feature type="compositionally biased region" description="Polar residues" evidence="10">
    <location>
        <begin position="122"/>
        <end position="143"/>
    </location>
</feature>
<gene>
    <name evidence="15" type="ORF">CVLEPA_LOCUS15470</name>
</gene>
<dbReference type="InterPro" id="IPR050713">
    <property type="entry name" value="RTP_Phos/Ushers"/>
</dbReference>
<dbReference type="InterPro" id="IPR000242">
    <property type="entry name" value="PTP_cat"/>
</dbReference>
<dbReference type="PROSITE" id="PS00383">
    <property type="entry name" value="TYR_PHOSPHATASE_1"/>
    <property type="match status" value="1"/>
</dbReference>
<comment type="caution">
    <text evidence="15">The sequence shown here is derived from an EMBL/GenBank/DDBJ whole genome shotgun (WGS) entry which is preliminary data.</text>
</comment>
<feature type="domain" description="Fibronectin type-III" evidence="14">
    <location>
        <begin position="323"/>
        <end position="415"/>
    </location>
</feature>
<feature type="domain" description="Fibronectin type-III" evidence="14">
    <location>
        <begin position="232"/>
        <end position="322"/>
    </location>
</feature>
<feature type="domain" description="Fibronectin type-III" evidence="14">
    <location>
        <begin position="416"/>
        <end position="519"/>
    </location>
</feature>
<dbReference type="SUPFAM" id="SSF52799">
    <property type="entry name" value="(Phosphotyrosine protein) phosphatases II"/>
    <property type="match status" value="1"/>
</dbReference>
<organism evidence="15 16">
    <name type="scientific">Clavelina lepadiformis</name>
    <name type="common">Light-bulb sea squirt</name>
    <name type="synonym">Ascidia lepadiformis</name>
    <dbReference type="NCBI Taxonomy" id="159417"/>
    <lineage>
        <taxon>Eukaryota</taxon>
        <taxon>Metazoa</taxon>
        <taxon>Chordata</taxon>
        <taxon>Tunicata</taxon>
        <taxon>Ascidiacea</taxon>
        <taxon>Aplousobranchia</taxon>
        <taxon>Clavelinidae</taxon>
        <taxon>Clavelina</taxon>
    </lineage>
</organism>
<evidence type="ECO:0000256" key="10">
    <source>
        <dbReference type="SAM" id="MobiDB-lite"/>
    </source>
</evidence>
<dbReference type="EMBL" id="CAWYQH010000097">
    <property type="protein sequence ID" value="CAK8684493.1"/>
    <property type="molecule type" value="Genomic_DNA"/>
</dbReference>
<dbReference type="PROSITE" id="PS50055">
    <property type="entry name" value="TYR_PHOSPHATASE_PTP"/>
    <property type="match status" value="1"/>
</dbReference>
<evidence type="ECO:0000256" key="5">
    <source>
        <dbReference type="ARBA" id="ARBA00022801"/>
    </source>
</evidence>
<accession>A0ABP0FYW7</accession>
<feature type="domain" description="Tyrosine-protein phosphatase" evidence="12">
    <location>
        <begin position="694"/>
        <end position="955"/>
    </location>
</feature>
<comment type="similarity">
    <text evidence="2">Belongs to the protein-tyrosine phosphatase family.</text>
</comment>
<feature type="domain" description="Tyrosine specific protein phosphatases" evidence="13">
    <location>
        <begin position="872"/>
        <end position="946"/>
    </location>
</feature>
<evidence type="ECO:0000259" key="14">
    <source>
        <dbReference type="PROSITE" id="PS50853"/>
    </source>
</evidence>
<dbReference type="InterPro" id="IPR029021">
    <property type="entry name" value="Prot-tyrosine_phosphatase-like"/>
</dbReference>
<evidence type="ECO:0000256" key="2">
    <source>
        <dbReference type="ARBA" id="ARBA00009580"/>
    </source>
</evidence>
<dbReference type="InterPro" id="IPR003595">
    <property type="entry name" value="Tyr_Pase_cat"/>
</dbReference>
<feature type="domain" description="Fibronectin type-III" evidence="14">
    <location>
        <begin position="520"/>
        <end position="606"/>
    </location>
</feature>
<evidence type="ECO:0000256" key="3">
    <source>
        <dbReference type="ARBA" id="ARBA00022692"/>
    </source>
</evidence>
<name>A0ABP0FYW7_CLALP</name>
<evidence type="ECO:0000313" key="15">
    <source>
        <dbReference type="EMBL" id="CAK8684493.1"/>
    </source>
</evidence>
<evidence type="ECO:0000256" key="4">
    <source>
        <dbReference type="ARBA" id="ARBA00022729"/>
    </source>
</evidence>
<evidence type="ECO:0000256" key="9">
    <source>
        <dbReference type="ARBA" id="ARBA00023180"/>
    </source>
</evidence>
<dbReference type="SMART" id="SM00060">
    <property type="entry name" value="FN3"/>
    <property type="match status" value="6"/>
</dbReference>
<protein>
    <recommendedName>
        <fullName evidence="17">Protein-tyrosine-phosphatase</fullName>
    </recommendedName>
</protein>
<sequence>MLGIEINLQIAMNSRTNFYVTLTLMTWFQYYQAAHGQVPDIFELFPSTADSTTRIVARWTRPYKEADEYVVGWRISELGSSGETHIVPSSVERVSYFITDLTPGESYDVVVAVSKPSWSGWSNQKTLRTSPSKVSRPTLSHPQARNHKTSQLHLRWSKPYGRVDGYEVKVYQGTYLLRSKTSTTSDTSKTIIGLVPGAAYTATVTAISGGVYGAESARSNPARTGPSKVSVPTLNLPQLRNHETSQLHLSWSKPYGEVDGYEVKVYQGTYLLRSKTSTTSDTFKNIIGLVPGATYTATVTAISGGVYGAESDKSNPARTAPSKITSLNLIQTRNHKTSQLHLSWSKPYGEVDGYEVKVYQGTYLIPSKTSTTSDTFKTIIGLVPGAAYTATVTAISGGVYGAESARSNQARTDPPIPTDTKLLQPTDGDKSTRLNVTWKMPSFEFRIASYKIVLASPTLSNKSYKYDVNKNSPTYYLVENLTPGGRYIATVQAVSPSIGSAATLSEVSSGTSPVTTQPSQPKFSVDDVSNNVHLSWTRPDGFIDGYILNVSGLEPIQLNASATSYIIENLDPSTEFSVGLYSFVNNQDGNIKKSSTSFNTCTTSVAQSGLSSGLVAAIVVSLLVLLLITLGLLYHRRRKLFSKSKESAAVLIDDTTQHLNTANEEKRVTCVRAVKTSEFDEYMKTMRADNDSKLQQEHSELANVGKEQSTNAALLPDNISKNRYKKSIFPFDATRVKLLPATDRGSSDYINASYIPGYNKEKEYIATQGPLRTTNNDFWRMIWEQDSRNIVMLTQIVDSESGKVKCEMYWPKGETPTTVACMQLQLVSELKSHDWIVRVFNLKKGEETRRITQFHFTAWPDHGVPTTAKNLTIFTRYVRRTIKHEAAKTGPTIVHCSAGVGRTGTFIAMDRLLQHMKDHDYVDIFGIVHEMRMCRTSMVQNKDQYVLIHAMVQDVINDIYGDTEADPVYQNTFSSTAVYETVHFA</sequence>
<evidence type="ECO:0000259" key="13">
    <source>
        <dbReference type="PROSITE" id="PS50056"/>
    </source>
</evidence>
<evidence type="ECO:0000259" key="12">
    <source>
        <dbReference type="PROSITE" id="PS50055"/>
    </source>
</evidence>
<dbReference type="PANTHER" id="PTHR46957">
    <property type="entry name" value="CYTOKINE RECEPTOR"/>
    <property type="match status" value="1"/>
</dbReference>
<dbReference type="InterPro" id="IPR013783">
    <property type="entry name" value="Ig-like_fold"/>
</dbReference>
<keyword evidence="3 11" id="KW-0812">Transmembrane</keyword>
<dbReference type="SUPFAM" id="SSF49265">
    <property type="entry name" value="Fibronectin type III"/>
    <property type="match status" value="3"/>
</dbReference>
<keyword evidence="7 11" id="KW-1133">Transmembrane helix</keyword>
<dbReference type="InterPro" id="IPR016130">
    <property type="entry name" value="Tyr_Pase_AS"/>
</dbReference>
<dbReference type="Pfam" id="PF00041">
    <property type="entry name" value="fn3"/>
    <property type="match status" value="5"/>
</dbReference>
<dbReference type="PANTHER" id="PTHR46957:SF3">
    <property type="entry name" value="CYTOKINE RECEPTOR"/>
    <property type="match status" value="1"/>
</dbReference>
<feature type="domain" description="Fibronectin type-III" evidence="14">
    <location>
        <begin position="138"/>
        <end position="227"/>
    </location>
</feature>
<evidence type="ECO:0000256" key="8">
    <source>
        <dbReference type="ARBA" id="ARBA00023136"/>
    </source>
</evidence>
<keyword evidence="8 11" id="KW-0472">Membrane</keyword>
<keyword evidence="5" id="KW-0378">Hydrolase</keyword>
<dbReference type="PROSITE" id="PS50056">
    <property type="entry name" value="TYR_PHOSPHATASE_2"/>
    <property type="match status" value="1"/>
</dbReference>
<dbReference type="SMART" id="SM00194">
    <property type="entry name" value="PTPc"/>
    <property type="match status" value="1"/>
</dbReference>
<keyword evidence="6" id="KW-0904">Protein phosphatase</keyword>
<keyword evidence="9" id="KW-0325">Glycoprotein</keyword>
<dbReference type="Gene3D" id="2.60.40.10">
    <property type="entry name" value="Immunoglobulins"/>
    <property type="match status" value="6"/>
</dbReference>
<dbReference type="InterPro" id="IPR000387">
    <property type="entry name" value="Tyr_Pase_dom"/>
</dbReference>
<evidence type="ECO:0000256" key="1">
    <source>
        <dbReference type="ARBA" id="ARBA00004167"/>
    </source>
</evidence>
<dbReference type="CDD" id="cd00063">
    <property type="entry name" value="FN3"/>
    <property type="match status" value="6"/>
</dbReference>
<evidence type="ECO:0000256" key="6">
    <source>
        <dbReference type="ARBA" id="ARBA00022912"/>
    </source>
</evidence>
<feature type="domain" description="Fibronectin type-III" evidence="14">
    <location>
        <begin position="38"/>
        <end position="132"/>
    </location>
</feature>
<feature type="region of interest" description="Disordered" evidence="10">
    <location>
        <begin position="122"/>
        <end position="151"/>
    </location>
</feature>
<dbReference type="PRINTS" id="PR00700">
    <property type="entry name" value="PRTYPHPHTASE"/>
</dbReference>
<evidence type="ECO:0008006" key="17">
    <source>
        <dbReference type="Google" id="ProtNLM"/>
    </source>
</evidence>
<keyword evidence="4" id="KW-0732">Signal</keyword>
<dbReference type="Pfam" id="PF00102">
    <property type="entry name" value="Y_phosphatase"/>
    <property type="match status" value="1"/>
</dbReference>
<comment type="subcellular location">
    <subcellularLocation>
        <location evidence="1">Membrane</location>
        <topology evidence="1">Single-pass membrane protein</topology>
    </subcellularLocation>
</comment>
<dbReference type="SMART" id="SM00404">
    <property type="entry name" value="PTPc_motif"/>
    <property type="match status" value="1"/>
</dbReference>
<keyword evidence="16" id="KW-1185">Reference proteome</keyword>
<dbReference type="InterPro" id="IPR003961">
    <property type="entry name" value="FN3_dom"/>
</dbReference>
<evidence type="ECO:0000313" key="16">
    <source>
        <dbReference type="Proteomes" id="UP001642483"/>
    </source>
</evidence>